<dbReference type="AlphaFoldDB" id="A0ABD1YIG9"/>
<evidence type="ECO:0000313" key="1">
    <source>
        <dbReference type="EMBL" id="KAL2630450.1"/>
    </source>
</evidence>
<keyword evidence="2" id="KW-1185">Reference proteome</keyword>
<reference evidence="1 2" key="1">
    <citation type="submission" date="2024-09" db="EMBL/GenBank/DDBJ databases">
        <title>Chromosome-scale assembly of Riccia fluitans.</title>
        <authorList>
            <person name="Paukszto L."/>
            <person name="Sawicki J."/>
            <person name="Karawczyk K."/>
            <person name="Piernik-Szablinska J."/>
            <person name="Szczecinska M."/>
            <person name="Mazdziarz M."/>
        </authorList>
    </citation>
    <scope>NUCLEOTIDE SEQUENCE [LARGE SCALE GENOMIC DNA]</scope>
    <source>
        <strain evidence="1">Rf_01</strain>
        <tissue evidence="1">Aerial parts of the thallus</tissue>
    </source>
</reference>
<proteinExistence type="predicted"/>
<dbReference type="EMBL" id="JBHFFA010000004">
    <property type="protein sequence ID" value="KAL2630450.1"/>
    <property type="molecule type" value="Genomic_DNA"/>
</dbReference>
<organism evidence="1 2">
    <name type="scientific">Riccia fluitans</name>
    <dbReference type="NCBI Taxonomy" id="41844"/>
    <lineage>
        <taxon>Eukaryota</taxon>
        <taxon>Viridiplantae</taxon>
        <taxon>Streptophyta</taxon>
        <taxon>Embryophyta</taxon>
        <taxon>Marchantiophyta</taxon>
        <taxon>Marchantiopsida</taxon>
        <taxon>Marchantiidae</taxon>
        <taxon>Marchantiales</taxon>
        <taxon>Ricciaceae</taxon>
        <taxon>Riccia</taxon>
    </lineage>
</organism>
<accession>A0ABD1YIG9</accession>
<protein>
    <submittedName>
        <fullName evidence="1">Uncharacterized protein</fullName>
    </submittedName>
</protein>
<name>A0ABD1YIG9_9MARC</name>
<comment type="caution">
    <text evidence="1">The sequence shown here is derived from an EMBL/GenBank/DDBJ whole genome shotgun (WGS) entry which is preliminary data.</text>
</comment>
<gene>
    <name evidence="1" type="ORF">R1flu_015136</name>
</gene>
<dbReference type="Proteomes" id="UP001605036">
    <property type="component" value="Unassembled WGS sequence"/>
</dbReference>
<sequence>MVEKSMETPMRKKPCNTDLDFLSPINTLDMWARVDRIRSLNMPFLSWDWRISVPNLTKELRGKHKFTSEAHFKLRGKPHLWTEAHWRKVLGKSAAPEDSLSFLKDFKVGHKVDLAPLFRTPKINRKWISHGRILRTLQTGHCNIRDSPIAAKPHNLLVRLCDLFSRSRLRRKEGKLGNLLPQHRDEAYA</sequence>
<evidence type="ECO:0000313" key="2">
    <source>
        <dbReference type="Proteomes" id="UP001605036"/>
    </source>
</evidence>